<dbReference type="EMBL" id="BMQA01000114">
    <property type="protein sequence ID" value="GGJ69758.1"/>
    <property type="molecule type" value="Genomic_DNA"/>
</dbReference>
<proteinExistence type="predicted"/>
<evidence type="ECO:0000256" key="1">
    <source>
        <dbReference type="SAM" id="MobiDB-lite"/>
    </source>
</evidence>
<gene>
    <name evidence="2" type="ORF">GCM10010121_095520</name>
</gene>
<sequence>MNGSPMEEARHAVRQAAQRLTEEAPALTAGSAEALEAGLATRAADLKEAVVTAWHVGAQPEDLAEDAEMDLDTIAAWLFHGGEGP</sequence>
<reference evidence="2" key="1">
    <citation type="journal article" date="2014" name="Int. J. Syst. Evol. Microbiol.">
        <title>Complete genome sequence of Corynebacterium casei LMG S-19264T (=DSM 44701T), isolated from a smear-ripened cheese.</title>
        <authorList>
            <consortium name="US DOE Joint Genome Institute (JGI-PGF)"/>
            <person name="Walter F."/>
            <person name="Albersmeier A."/>
            <person name="Kalinowski J."/>
            <person name="Ruckert C."/>
        </authorList>
    </citation>
    <scope>NUCLEOTIDE SEQUENCE</scope>
    <source>
        <strain evidence="2">JCM 3086</strain>
    </source>
</reference>
<dbReference type="Proteomes" id="UP000657574">
    <property type="component" value="Unassembled WGS sequence"/>
</dbReference>
<evidence type="ECO:0000313" key="2">
    <source>
        <dbReference type="EMBL" id="GGJ69758.1"/>
    </source>
</evidence>
<keyword evidence="3" id="KW-1185">Reference proteome</keyword>
<protein>
    <submittedName>
        <fullName evidence="2">Uncharacterized protein</fullName>
    </submittedName>
</protein>
<name>A0A917PBI9_9ACTN</name>
<organism evidence="2 3">
    <name type="scientific">Streptomyces brasiliensis</name>
    <dbReference type="NCBI Taxonomy" id="1954"/>
    <lineage>
        <taxon>Bacteria</taxon>
        <taxon>Bacillati</taxon>
        <taxon>Actinomycetota</taxon>
        <taxon>Actinomycetes</taxon>
        <taxon>Kitasatosporales</taxon>
        <taxon>Streptomycetaceae</taxon>
        <taxon>Streptomyces</taxon>
    </lineage>
</organism>
<feature type="region of interest" description="Disordered" evidence="1">
    <location>
        <begin position="1"/>
        <end position="25"/>
    </location>
</feature>
<reference evidence="2" key="2">
    <citation type="submission" date="2020-09" db="EMBL/GenBank/DDBJ databases">
        <authorList>
            <person name="Sun Q."/>
            <person name="Ohkuma M."/>
        </authorList>
    </citation>
    <scope>NUCLEOTIDE SEQUENCE</scope>
    <source>
        <strain evidence="2">JCM 3086</strain>
    </source>
</reference>
<comment type="caution">
    <text evidence="2">The sequence shown here is derived from an EMBL/GenBank/DDBJ whole genome shotgun (WGS) entry which is preliminary data.</text>
</comment>
<accession>A0A917PBI9</accession>
<dbReference type="AlphaFoldDB" id="A0A917PBI9"/>
<evidence type="ECO:0000313" key="3">
    <source>
        <dbReference type="Proteomes" id="UP000657574"/>
    </source>
</evidence>